<evidence type="ECO:0000313" key="2">
    <source>
        <dbReference type="Proteomes" id="UP000024635"/>
    </source>
</evidence>
<dbReference type="OrthoDB" id="5850204at2759"/>
<dbReference type="AlphaFoldDB" id="A0A016TB01"/>
<keyword evidence="2" id="KW-1185">Reference proteome</keyword>
<evidence type="ECO:0000313" key="1">
    <source>
        <dbReference type="EMBL" id="EYC00114.1"/>
    </source>
</evidence>
<gene>
    <name evidence="1" type="primary">Acey_s0118.g779</name>
    <name evidence="1" type="ORF">Y032_0118g779</name>
</gene>
<dbReference type="STRING" id="53326.A0A016TB01"/>
<name>A0A016TB01_9BILA</name>
<organism evidence="1 2">
    <name type="scientific">Ancylostoma ceylanicum</name>
    <dbReference type="NCBI Taxonomy" id="53326"/>
    <lineage>
        <taxon>Eukaryota</taxon>
        <taxon>Metazoa</taxon>
        <taxon>Ecdysozoa</taxon>
        <taxon>Nematoda</taxon>
        <taxon>Chromadorea</taxon>
        <taxon>Rhabditida</taxon>
        <taxon>Rhabditina</taxon>
        <taxon>Rhabditomorpha</taxon>
        <taxon>Strongyloidea</taxon>
        <taxon>Ancylostomatidae</taxon>
        <taxon>Ancylostomatinae</taxon>
        <taxon>Ancylostoma</taxon>
    </lineage>
</organism>
<reference evidence="2" key="1">
    <citation type="journal article" date="2015" name="Nat. Genet.">
        <title>The genome and transcriptome of the zoonotic hookworm Ancylostoma ceylanicum identify infection-specific gene families.</title>
        <authorList>
            <person name="Schwarz E.M."/>
            <person name="Hu Y."/>
            <person name="Antoshechkin I."/>
            <person name="Miller M.M."/>
            <person name="Sternberg P.W."/>
            <person name="Aroian R.V."/>
        </authorList>
    </citation>
    <scope>NUCLEOTIDE SEQUENCE</scope>
    <source>
        <strain evidence="2">HY135</strain>
    </source>
</reference>
<proteinExistence type="predicted"/>
<dbReference type="Proteomes" id="UP000024635">
    <property type="component" value="Unassembled WGS sequence"/>
</dbReference>
<sequence length="231" mass="26350">MVQSIYRSLFFHALAGSHAFVEEVLLPYLSRSNATVAGVLVLDGVLHFDAFPAAQGVPEGFEEIFPTAARELYEHNHMGDFIQLIGRVRKDDVIVQHFLAAFARSTGMNADDWSFRPWLLLLRLPVQAIISVEDMYRMHPYLYADHSSFFFHSNQDIDFPTIYISDTLNRRGVRQYCPHCDGLYMLTGQNLRFLSIIVDTVIRTVIQLSDSSANMIVDDLYFYQSANDITA</sequence>
<comment type="caution">
    <text evidence="1">The sequence shown here is derived from an EMBL/GenBank/DDBJ whole genome shotgun (WGS) entry which is preliminary data.</text>
</comment>
<accession>A0A016TB01</accession>
<protein>
    <submittedName>
        <fullName evidence="1">Uncharacterized protein</fullName>
    </submittedName>
</protein>
<dbReference type="EMBL" id="JARK01001454">
    <property type="protein sequence ID" value="EYC00114.1"/>
    <property type="molecule type" value="Genomic_DNA"/>
</dbReference>